<dbReference type="EMBL" id="LLWF02000006">
    <property type="protein sequence ID" value="ONH84538.1"/>
    <property type="molecule type" value="Genomic_DNA"/>
</dbReference>
<dbReference type="RefSeq" id="WP_019460084.1">
    <property type="nucleotide sequence ID" value="NZ_CBCSHT010000002.1"/>
</dbReference>
<evidence type="ECO:0000313" key="4">
    <source>
        <dbReference type="EMBL" id="SUE41891.1"/>
    </source>
</evidence>
<dbReference type="STRING" id="207340.APZ41_003770"/>
<evidence type="ECO:0000259" key="2">
    <source>
        <dbReference type="Pfam" id="PF09851"/>
    </source>
</evidence>
<dbReference type="GeneID" id="99634647"/>
<proteinExistence type="predicted"/>
<dbReference type="InterPro" id="IPR018649">
    <property type="entry name" value="SHOCT"/>
</dbReference>
<keyword evidence="5" id="KW-1185">Reference proteome</keyword>
<gene>
    <name evidence="3" type="ORF">APZ41_003770</name>
    <name evidence="4" type="ORF">NCTC13291_03503</name>
</gene>
<dbReference type="Pfam" id="PF09851">
    <property type="entry name" value="SHOCT"/>
    <property type="match status" value="1"/>
</dbReference>
<protein>
    <recommendedName>
        <fullName evidence="2">SHOCT domain-containing protein</fullName>
    </recommendedName>
</protein>
<feature type="compositionally biased region" description="Low complexity" evidence="1">
    <location>
        <begin position="196"/>
        <end position="213"/>
    </location>
</feature>
<evidence type="ECO:0000313" key="6">
    <source>
        <dbReference type="Proteomes" id="UP000254919"/>
    </source>
</evidence>
<evidence type="ECO:0000313" key="3">
    <source>
        <dbReference type="EMBL" id="ONH84538.1"/>
    </source>
</evidence>
<dbReference type="EMBL" id="UGVN01000001">
    <property type="protein sequence ID" value="SUE41891.1"/>
    <property type="molecule type" value="Genomic_DNA"/>
</dbReference>
<reference evidence="4 6" key="2">
    <citation type="submission" date="2018-06" db="EMBL/GenBank/DDBJ databases">
        <authorList>
            <consortium name="Pathogen Informatics"/>
            <person name="Doyle S."/>
        </authorList>
    </citation>
    <scope>NUCLEOTIDE SEQUENCE [LARGE SCALE GENOMIC DNA]</scope>
    <source>
        <strain evidence="4 6">NCTC13291</strain>
    </source>
</reference>
<evidence type="ECO:0000256" key="1">
    <source>
        <dbReference type="SAM" id="MobiDB-lite"/>
    </source>
</evidence>
<dbReference type="Proteomes" id="UP000254919">
    <property type="component" value="Unassembled WGS sequence"/>
</dbReference>
<feature type="region of interest" description="Disordered" evidence="1">
    <location>
        <begin position="153"/>
        <end position="222"/>
    </location>
</feature>
<feature type="domain" description="SHOCT" evidence="2">
    <location>
        <begin position="224"/>
        <end position="250"/>
    </location>
</feature>
<dbReference type="AlphaFoldDB" id="A0A1S8DAK7"/>
<dbReference type="Proteomes" id="UP000054844">
    <property type="component" value="Unassembled WGS sequence"/>
</dbReference>
<accession>A0A1S8DAK7</accession>
<organism evidence="3 5">
    <name type="scientific">Roseomonas mucosa</name>
    <dbReference type="NCBI Taxonomy" id="207340"/>
    <lineage>
        <taxon>Bacteria</taxon>
        <taxon>Pseudomonadati</taxon>
        <taxon>Pseudomonadota</taxon>
        <taxon>Alphaproteobacteria</taxon>
        <taxon>Acetobacterales</taxon>
        <taxon>Roseomonadaceae</taxon>
        <taxon>Roseomonas</taxon>
    </lineage>
</organism>
<dbReference type="OrthoDB" id="1778949at2"/>
<sequence>MSDSTKTGPAFLDMLARRHGFSNEAAWEAYQALRAGKGRQAQFSHPELGGMGQWAGDGMVMIGDMFNGALKIRVDALLGDLSARMRDMPAEDQPEAALPERSGRSWWPEGLGTPATSGAQNGQRYAWFPEARRLAIETAGTVTLYDTGEHRIGGVSQSQSGSGPGQLRFSSQHGELRLSELPLAEGTDDASAQPEPAAGHGTAGHGAALPGTPEAAGTGEPLSALERLGRLYQQGLLTEEEFRDSKASLLRRL</sequence>
<name>A0A1S8DAK7_9PROT</name>
<evidence type="ECO:0000313" key="5">
    <source>
        <dbReference type="Proteomes" id="UP000054844"/>
    </source>
</evidence>
<reference evidence="3 5" key="1">
    <citation type="submission" date="2016-12" db="EMBL/GenBank/DDBJ databases">
        <title>Draft genome sequence of Roseomonas mucosa strain AU37, isolated from a peripheral intravenous catheter.</title>
        <authorList>
            <person name="Choudhury M.A."/>
            <person name="Sidjabat H.E."/>
            <person name="Wailan A.M."/>
            <person name="Zhang L."/>
            <person name="Marsh N.M."/>
            <person name="Rickard C.M."/>
            <person name="Davies M."/>
            <person name="Mcmillan D.J."/>
        </authorList>
    </citation>
    <scope>NUCLEOTIDE SEQUENCE [LARGE SCALE GENOMIC DNA]</scope>
    <source>
        <strain evidence="3 5">SAVE376</strain>
    </source>
</reference>